<dbReference type="AlphaFoldDB" id="A0A501XKA9"/>
<reference evidence="1 2" key="1">
    <citation type="submission" date="2019-06" db="EMBL/GenBank/DDBJ databases">
        <authorList>
            <person name="Lee I."/>
            <person name="Jang G.I."/>
            <person name="Hwang C.Y."/>
        </authorList>
    </citation>
    <scope>NUCLEOTIDE SEQUENCE [LARGE SCALE GENOMIC DNA]</scope>
    <source>
        <strain evidence="1 2">PAMC 28131</strain>
    </source>
</reference>
<dbReference type="GO" id="GO:0051301">
    <property type="term" value="P:cell division"/>
    <property type="evidence" value="ECO:0007669"/>
    <property type="project" value="UniProtKB-KW"/>
</dbReference>
<sequence>MAEVTLSIGGRAYKLACRDGEEEDLRAAGGLLESRVSSLMEAHGAVAEPRLLLMAALLVSGELLERKATEARLSPFPAPQQLPNLAQYEALAARAEALAQRLEEAASAS</sequence>
<evidence type="ECO:0000313" key="2">
    <source>
        <dbReference type="Proteomes" id="UP000319897"/>
    </source>
</evidence>
<dbReference type="InterPro" id="IPR007838">
    <property type="entry name" value="Cell_div_ZapA-like"/>
</dbReference>
<keyword evidence="1" id="KW-0132">Cell division</keyword>
<accession>A0A501XKA9</accession>
<protein>
    <submittedName>
        <fullName evidence="1">Cell division protein ZapA</fullName>
    </submittedName>
</protein>
<dbReference type="InterPro" id="IPR042233">
    <property type="entry name" value="Cell_div_ZapA_N"/>
</dbReference>
<dbReference type="InterPro" id="IPR036192">
    <property type="entry name" value="Cell_div_ZapA-like_sf"/>
</dbReference>
<dbReference type="Gene3D" id="3.30.160.880">
    <property type="entry name" value="Cell division protein ZapA protomer, N-terminal domain"/>
    <property type="match status" value="1"/>
</dbReference>
<evidence type="ECO:0000313" key="1">
    <source>
        <dbReference type="EMBL" id="TPE61010.1"/>
    </source>
</evidence>
<organism evidence="1 2">
    <name type="scientific">Sandaracinobacter neustonicus</name>
    <dbReference type="NCBI Taxonomy" id="1715348"/>
    <lineage>
        <taxon>Bacteria</taxon>
        <taxon>Pseudomonadati</taxon>
        <taxon>Pseudomonadota</taxon>
        <taxon>Alphaproteobacteria</taxon>
        <taxon>Sphingomonadales</taxon>
        <taxon>Sphingosinicellaceae</taxon>
        <taxon>Sandaracinobacter</taxon>
    </lineage>
</organism>
<dbReference type="RefSeq" id="WP_140928068.1">
    <property type="nucleotide sequence ID" value="NZ_VFSU01000024.1"/>
</dbReference>
<dbReference type="Pfam" id="PF05164">
    <property type="entry name" value="ZapA"/>
    <property type="match status" value="1"/>
</dbReference>
<dbReference type="SUPFAM" id="SSF102829">
    <property type="entry name" value="Cell division protein ZapA-like"/>
    <property type="match status" value="1"/>
</dbReference>
<comment type="caution">
    <text evidence="1">The sequence shown here is derived from an EMBL/GenBank/DDBJ whole genome shotgun (WGS) entry which is preliminary data.</text>
</comment>
<proteinExistence type="predicted"/>
<keyword evidence="1" id="KW-0131">Cell cycle</keyword>
<dbReference type="OrthoDB" id="9797575at2"/>
<keyword evidence="2" id="KW-1185">Reference proteome</keyword>
<dbReference type="EMBL" id="VFSU01000024">
    <property type="protein sequence ID" value="TPE61010.1"/>
    <property type="molecule type" value="Genomic_DNA"/>
</dbReference>
<gene>
    <name evidence="1" type="ORF">FJQ54_08895</name>
</gene>
<dbReference type="Proteomes" id="UP000319897">
    <property type="component" value="Unassembled WGS sequence"/>
</dbReference>
<name>A0A501XKA9_9SPHN</name>